<organism evidence="7 8">
    <name type="scientific">Dentipellis fragilis</name>
    <dbReference type="NCBI Taxonomy" id="205917"/>
    <lineage>
        <taxon>Eukaryota</taxon>
        <taxon>Fungi</taxon>
        <taxon>Dikarya</taxon>
        <taxon>Basidiomycota</taxon>
        <taxon>Agaricomycotina</taxon>
        <taxon>Agaricomycetes</taxon>
        <taxon>Russulales</taxon>
        <taxon>Hericiaceae</taxon>
        <taxon>Dentipellis</taxon>
    </lineage>
</organism>
<keyword evidence="3 6" id="KW-1133">Transmembrane helix</keyword>
<feature type="transmembrane region" description="Helical" evidence="6">
    <location>
        <begin position="94"/>
        <end position="118"/>
    </location>
</feature>
<dbReference type="OrthoDB" id="3358017at2759"/>
<dbReference type="PANTHER" id="PTHR31465">
    <property type="entry name" value="PROTEIN RTA1-RELATED"/>
    <property type="match status" value="1"/>
</dbReference>
<evidence type="ECO:0000256" key="6">
    <source>
        <dbReference type="SAM" id="Phobius"/>
    </source>
</evidence>
<protein>
    <submittedName>
        <fullName evidence="7">Uncharacterized protein</fullName>
    </submittedName>
</protein>
<reference evidence="7 8" key="1">
    <citation type="submission" date="2019-02" db="EMBL/GenBank/DDBJ databases">
        <title>Genome sequencing of the rare red list fungi Dentipellis fragilis.</title>
        <authorList>
            <person name="Buettner E."/>
            <person name="Kellner H."/>
        </authorList>
    </citation>
    <scope>NUCLEOTIDE SEQUENCE [LARGE SCALE GENOMIC DNA]</scope>
    <source>
        <strain evidence="7 8">DSM 105465</strain>
    </source>
</reference>
<feature type="transmembrane region" description="Helical" evidence="6">
    <location>
        <begin position="201"/>
        <end position="221"/>
    </location>
</feature>
<feature type="transmembrane region" description="Helical" evidence="6">
    <location>
        <begin position="164"/>
        <end position="181"/>
    </location>
</feature>
<evidence type="ECO:0000256" key="3">
    <source>
        <dbReference type="ARBA" id="ARBA00022989"/>
    </source>
</evidence>
<sequence length="309" mass="35499">MCQVENRSIPPVPAHVADAFADPKNDPRNILHYIPSNPLTLTSHLLFEAVAVVHLVCMWRSRSWWMSVLVIGELTMSFGLICRWPLHRDPDSRIWYIVQSMFTVLSPCFFIAADYMVLGRLVRSIDCKQHLRLVSPRRITIIFITSDILTFLIQIFLVGLIIQLLSFLLFTALFLTFVYRVRKYEPRIWGRDSSKHWYWDWRTFTGAITVNCIGIIIRSVYRTVEMSQGFSGPLSTTEGFFYGLDTLPLFIAVVVYVPFWPGRFIHAPPKPKSADEEQRENLELIGRSNWSGGGRSTHDSSSGDRVLVA</sequence>
<comment type="caution">
    <text evidence="7">The sequence shown here is derived from an EMBL/GenBank/DDBJ whole genome shotgun (WGS) entry which is preliminary data.</text>
</comment>
<dbReference type="PANTHER" id="PTHR31465:SF1">
    <property type="entry name" value="PROTEIN RTA1-RELATED"/>
    <property type="match status" value="1"/>
</dbReference>
<dbReference type="InterPro" id="IPR007568">
    <property type="entry name" value="RTA1"/>
</dbReference>
<dbReference type="STRING" id="205917.A0A4Y9Y0Z2"/>
<dbReference type="EMBL" id="SEOQ01000891">
    <property type="protein sequence ID" value="TFY55712.1"/>
    <property type="molecule type" value="Genomic_DNA"/>
</dbReference>
<dbReference type="AlphaFoldDB" id="A0A4Y9Y0Z2"/>
<evidence type="ECO:0000256" key="5">
    <source>
        <dbReference type="SAM" id="MobiDB-lite"/>
    </source>
</evidence>
<dbReference type="Proteomes" id="UP000298327">
    <property type="component" value="Unassembled WGS sequence"/>
</dbReference>
<feature type="transmembrane region" description="Helical" evidence="6">
    <location>
        <begin position="64"/>
        <end position="82"/>
    </location>
</feature>
<feature type="region of interest" description="Disordered" evidence="5">
    <location>
        <begin position="286"/>
        <end position="309"/>
    </location>
</feature>
<evidence type="ECO:0000256" key="1">
    <source>
        <dbReference type="ARBA" id="ARBA00004141"/>
    </source>
</evidence>
<keyword evidence="2 6" id="KW-0812">Transmembrane</keyword>
<comment type="subcellular location">
    <subcellularLocation>
        <location evidence="1">Membrane</location>
        <topology evidence="1">Multi-pass membrane protein</topology>
    </subcellularLocation>
</comment>
<dbReference type="GO" id="GO:0016020">
    <property type="term" value="C:membrane"/>
    <property type="evidence" value="ECO:0007669"/>
    <property type="project" value="UniProtKB-SubCell"/>
</dbReference>
<name>A0A4Y9Y0Z2_9AGAM</name>
<feature type="transmembrane region" description="Helical" evidence="6">
    <location>
        <begin position="241"/>
        <end position="260"/>
    </location>
</feature>
<evidence type="ECO:0000313" key="7">
    <source>
        <dbReference type="EMBL" id="TFY55712.1"/>
    </source>
</evidence>
<feature type="transmembrane region" description="Helical" evidence="6">
    <location>
        <begin position="139"/>
        <end position="158"/>
    </location>
</feature>
<evidence type="ECO:0000256" key="4">
    <source>
        <dbReference type="ARBA" id="ARBA00023136"/>
    </source>
</evidence>
<evidence type="ECO:0000256" key="2">
    <source>
        <dbReference type="ARBA" id="ARBA00022692"/>
    </source>
</evidence>
<gene>
    <name evidence="7" type="ORF">EVG20_g9216</name>
</gene>
<keyword evidence="4 6" id="KW-0472">Membrane</keyword>
<keyword evidence="8" id="KW-1185">Reference proteome</keyword>
<evidence type="ECO:0000313" key="8">
    <source>
        <dbReference type="Proteomes" id="UP000298327"/>
    </source>
</evidence>
<accession>A0A4Y9Y0Z2</accession>
<proteinExistence type="predicted"/>
<dbReference type="Pfam" id="PF04479">
    <property type="entry name" value="RTA1"/>
    <property type="match status" value="1"/>
</dbReference>